<dbReference type="EMBL" id="JADGMS010000013">
    <property type="protein sequence ID" value="KAF9670824.1"/>
    <property type="molecule type" value="Genomic_DNA"/>
</dbReference>
<reference evidence="1 2" key="1">
    <citation type="submission" date="2020-10" db="EMBL/GenBank/DDBJ databases">
        <title>Plant Genome Project.</title>
        <authorList>
            <person name="Zhang R.-G."/>
        </authorList>
    </citation>
    <scope>NUCLEOTIDE SEQUENCE [LARGE SCALE GENOMIC DNA]</scope>
    <source>
        <strain evidence="1">FAFU-HL-1</strain>
        <tissue evidence="1">Leaf</tissue>
    </source>
</reference>
<organism evidence="1 2">
    <name type="scientific">Salix dunnii</name>
    <dbReference type="NCBI Taxonomy" id="1413687"/>
    <lineage>
        <taxon>Eukaryota</taxon>
        <taxon>Viridiplantae</taxon>
        <taxon>Streptophyta</taxon>
        <taxon>Embryophyta</taxon>
        <taxon>Tracheophyta</taxon>
        <taxon>Spermatophyta</taxon>
        <taxon>Magnoliopsida</taxon>
        <taxon>eudicotyledons</taxon>
        <taxon>Gunneridae</taxon>
        <taxon>Pentapetalae</taxon>
        <taxon>rosids</taxon>
        <taxon>fabids</taxon>
        <taxon>Malpighiales</taxon>
        <taxon>Salicaceae</taxon>
        <taxon>Saliceae</taxon>
        <taxon>Salix</taxon>
    </lineage>
</organism>
<proteinExistence type="predicted"/>
<dbReference type="AlphaFoldDB" id="A0A835JLV3"/>
<dbReference type="Proteomes" id="UP000657918">
    <property type="component" value="Unassembled WGS sequence"/>
</dbReference>
<sequence>MGREVVEFQRNATNWANVVEEIVKIELKIFPKHESLARSFDEELRKKNSGLLYIELNGEVAGYLAEDRMLFYSKNSTPSKVWDGEASWNIAI</sequence>
<dbReference type="OrthoDB" id="41532at2759"/>
<gene>
    <name evidence="1" type="ORF">SADUNF_Sadunf13G0108900</name>
</gene>
<name>A0A835JLV3_9ROSI</name>
<dbReference type="PANTHER" id="PTHR47542">
    <property type="entry name" value="ACYL-COA N-ACYLTRANSFERASES (NAT) SUPERFAMILY PROTEIN"/>
    <property type="match status" value="1"/>
</dbReference>
<evidence type="ECO:0000313" key="2">
    <source>
        <dbReference type="Proteomes" id="UP000657918"/>
    </source>
</evidence>
<evidence type="ECO:0000313" key="1">
    <source>
        <dbReference type="EMBL" id="KAF9670824.1"/>
    </source>
</evidence>
<comment type="caution">
    <text evidence="1">The sequence shown here is derived from an EMBL/GenBank/DDBJ whole genome shotgun (WGS) entry which is preliminary data.</text>
</comment>
<dbReference type="PANTHER" id="PTHR47542:SF2">
    <property type="entry name" value="ACYL-COA N-ACYLTRANSFERASES (NAT) SUPERFAMILY PROTEIN"/>
    <property type="match status" value="1"/>
</dbReference>
<keyword evidence="2" id="KW-1185">Reference proteome</keyword>
<protein>
    <submittedName>
        <fullName evidence="1">Uncharacterized protein</fullName>
    </submittedName>
</protein>
<accession>A0A835JLV3</accession>